<evidence type="ECO:0000259" key="5">
    <source>
        <dbReference type="PROSITE" id="PS51935"/>
    </source>
</evidence>
<evidence type="ECO:0000256" key="3">
    <source>
        <dbReference type="ARBA" id="ARBA00022801"/>
    </source>
</evidence>
<keyword evidence="2" id="KW-0645">Protease</keyword>
<accession>A0ABQ4GVF3</accession>
<dbReference type="SUPFAM" id="SSF54001">
    <property type="entry name" value="Cysteine proteinases"/>
    <property type="match status" value="1"/>
</dbReference>
<evidence type="ECO:0000256" key="2">
    <source>
        <dbReference type="ARBA" id="ARBA00022670"/>
    </source>
</evidence>
<dbReference type="InterPro" id="IPR051794">
    <property type="entry name" value="PG_Endopeptidase_C40"/>
</dbReference>
<evidence type="ECO:0000313" key="6">
    <source>
        <dbReference type="EMBL" id="GIH65407.1"/>
    </source>
</evidence>
<feature type="domain" description="NlpC/P60" evidence="5">
    <location>
        <begin position="135"/>
        <end position="269"/>
    </location>
</feature>
<dbReference type="Gene3D" id="3.90.1720.10">
    <property type="entry name" value="endopeptidase domain like (from Nostoc punctiforme)"/>
    <property type="match status" value="1"/>
</dbReference>
<sequence>MTLTQAAALVQHPREDLRDAYAKHEPRAKALVALPWKSGSPRRAAVDTPTSDDMRGSIQAAAGLGVPRDALVASIARDLTGQDSSKQPDLDEIRKRADDIVTTVAGRLCEELKLRANNPANETISDGNVLIERPSERGAIAVRAALRMIGVPYSWGGGGPGGPSFGTGRGARTKGFDCSGLTEYAWSKAGVRIGSSTGPQWHSGKHVDRSQLQPGDLVFFAYNPRNPDTIHHVGLYIGKGKMVHAPYTGSHVRIAPMSRSDYAGAVRPP</sequence>
<evidence type="ECO:0000313" key="7">
    <source>
        <dbReference type="Proteomes" id="UP000660454"/>
    </source>
</evidence>
<dbReference type="InterPro" id="IPR038765">
    <property type="entry name" value="Papain-like_cys_pep_sf"/>
</dbReference>
<reference evidence="6 7" key="1">
    <citation type="submission" date="2021-01" db="EMBL/GenBank/DDBJ databases">
        <title>Whole genome shotgun sequence of Microbispora siamensis NBRC 104113.</title>
        <authorList>
            <person name="Komaki H."/>
            <person name="Tamura T."/>
        </authorList>
    </citation>
    <scope>NUCLEOTIDE SEQUENCE [LARGE SCALE GENOMIC DNA]</scope>
    <source>
        <strain evidence="6 7">NBRC 104113</strain>
    </source>
</reference>
<dbReference type="PROSITE" id="PS51935">
    <property type="entry name" value="NLPC_P60"/>
    <property type="match status" value="1"/>
</dbReference>
<dbReference type="InterPro" id="IPR000064">
    <property type="entry name" value="NLP_P60_dom"/>
</dbReference>
<comment type="caution">
    <text evidence="6">The sequence shown here is derived from an EMBL/GenBank/DDBJ whole genome shotgun (WGS) entry which is preliminary data.</text>
</comment>
<protein>
    <recommendedName>
        <fullName evidence="5">NlpC/P60 domain-containing protein</fullName>
    </recommendedName>
</protein>
<dbReference type="PANTHER" id="PTHR47359:SF3">
    <property type="entry name" value="NLP_P60 DOMAIN-CONTAINING PROTEIN-RELATED"/>
    <property type="match status" value="1"/>
</dbReference>
<gene>
    <name evidence="6" type="ORF">Msi02_62240</name>
</gene>
<evidence type="ECO:0000256" key="4">
    <source>
        <dbReference type="ARBA" id="ARBA00022807"/>
    </source>
</evidence>
<keyword evidence="3" id="KW-0378">Hydrolase</keyword>
<proteinExistence type="inferred from homology"/>
<comment type="similarity">
    <text evidence="1">Belongs to the peptidase C40 family.</text>
</comment>
<organism evidence="6 7">
    <name type="scientific">Microbispora siamensis</name>
    <dbReference type="NCBI Taxonomy" id="564413"/>
    <lineage>
        <taxon>Bacteria</taxon>
        <taxon>Bacillati</taxon>
        <taxon>Actinomycetota</taxon>
        <taxon>Actinomycetes</taxon>
        <taxon>Streptosporangiales</taxon>
        <taxon>Streptosporangiaceae</taxon>
        <taxon>Microbispora</taxon>
    </lineage>
</organism>
<keyword evidence="7" id="KW-1185">Reference proteome</keyword>
<dbReference type="PANTHER" id="PTHR47359">
    <property type="entry name" value="PEPTIDOGLYCAN DL-ENDOPEPTIDASE CWLO"/>
    <property type="match status" value="1"/>
</dbReference>
<dbReference type="RefSeq" id="WP_204051469.1">
    <property type="nucleotide sequence ID" value="NZ_BOOF01000040.1"/>
</dbReference>
<dbReference type="EMBL" id="BOOF01000040">
    <property type="protein sequence ID" value="GIH65407.1"/>
    <property type="molecule type" value="Genomic_DNA"/>
</dbReference>
<evidence type="ECO:0000256" key="1">
    <source>
        <dbReference type="ARBA" id="ARBA00007074"/>
    </source>
</evidence>
<keyword evidence="4" id="KW-0788">Thiol protease</keyword>
<dbReference type="Proteomes" id="UP000660454">
    <property type="component" value="Unassembled WGS sequence"/>
</dbReference>
<dbReference type="Pfam" id="PF00877">
    <property type="entry name" value="NLPC_P60"/>
    <property type="match status" value="1"/>
</dbReference>
<name>A0ABQ4GVF3_9ACTN</name>